<evidence type="ECO:0000256" key="13">
    <source>
        <dbReference type="ARBA" id="ARBA00023211"/>
    </source>
</evidence>
<dbReference type="GO" id="GO:0005975">
    <property type="term" value="P:carbohydrate metabolic process"/>
    <property type="evidence" value="ECO:0007669"/>
    <property type="project" value="InterPro"/>
</dbReference>
<dbReference type="OrthoDB" id="1927044at2759"/>
<dbReference type="InterPro" id="IPR013785">
    <property type="entry name" value="Aldolase_TIM"/>
</dbReference>
<dbReference type="PROSITE" id="PS01086">
    <property type="entry name" value="RIBUL_P_3_EPIMER_2"/>
    <property type="match status" value="1"/>
</dbReference>
<evidence type="ECO:0000256" key="5">
    <source>
        <dbReference type="ARBA" id="ARBA00005016"/>
    </source>
</evidence>
<evidence type="ECO:0000256" key="11">
    <source>
        <dbReference type="ARBA" id="ARBA00022833"/>
    </source>
</evidence>
<comment type="similarity">
    <text evidence="6">Belongs to the ribulose-phosphate 3-epimerase family.</text>
</comment>
<evidence type="ECO:0000256" key="17">
    <source>
        <dbReference type="ARBA" id="ARBA00029933"/>
    </source>
</evidence>
<dbReference type="AlphaFoldDB" id="A0A8H5G0M8"/>
<dbReference type="NCBIfam" id="NF004076">
    <property type="entry name" value="PRK05581.1-4"/>
    <property type="match status" value="1"/>
</dbReference>
<protein>
    <recommendedName>
        <fullName evidence="9">Ribulose-phosphate 3-epimerase</fullName>
        <ecNumber evidence="8">5.1.3.1</ecNumber>
    </recommendedName>
    <alternativeName>
        <fullName evidence="18">Pentose-5-phosphate 3-epimerase</fullName>
    </alternativeName>
    <alternativeName>
        <fullName evidence="17">RPE</fullName>
    </alternativeName>
</protein>
<proteinExistence type="inferred from homology"/>
<dbReference type="EC" id="5.1.3.1" evidence="8"/>
<comment type="subunit">
    <text evidence="7">Homodimer.</text>
</comment>
<comment type="caution">
    <text evidence="20">The sequence shown here is derived from an EMBL/GenBank/DDBJ whole genome shotgun (WGS) entry which is preliminary data.</text>
</comment>
<comment type="pathway">
    <text evidence="5">Carbohydrate degradation; pentose phosphate pathway; D-xylulose 5-phosphate from D-ribulose 5-phosphate (non-oxidative stage): step 1/1.</text>
</comment>
<evidence type="ECO:0000256" key="14">
    <source>
        <dbReference type="ARBA" id="ARBA00023235"/>
    </source>
</evidence>
<evidence type="ECO:0000256" key="19">
    <source>
        <dbReference type="ARBA" id="ARBA00057323"/>
    </source>
</evidence>
<dbReference type="EMBL" id="JAACJO010000007">
    <property type="protein sequence ID" value="KAF5356261.1"/>
    <property type="molecule type" value="Genomic_DNA"/>
</dbReference>
<keyword evidence="12" id="KW-0408">Iron</keyword>
<dbReference type="CDD" id="cd00429">
    <property type="entry name" value="RPE"/>
    <property type="match status" value="1"/>
</dbReference>
<evidence type="ECO:0000256" key="12">
    <source>
        <dbReference type="ARBA" id="ARBA00023004"/>
    </source>
</evidence>
<dbReference type="InterPro" id="IPR000056">
    <property type="entry name" value="Ribul_P_3_epim-like"/>
</dbReference>
<evidence type="ECO:0000256" key="2">
    <source>
        <dbReference type="ARBA" id="ARBA00001936"/>
    </source>
</evidence>
<accession>A0A8H5G0M8</accession>
<keyword evidence="13" id="KW-0464">Manganese</keyword>
<dbReference type="Gene3D" id="3.20.20.70">
    <property type="entry name" value="Aldolase class I"/>
    <property type="match status" value="1"/>
</dbReference>
<dbReference type="UniPathway" id="UPA00115">
    <property type="reaction ID" value="UER00411"/>
</dbReference>
<keyword evidence="21" id="KW-1185">Reference proteome</keyword>
<comment type="cofactor">
    <cofactor evidence="2">
        <name>Mn(2+)</name>
        <dbReference type="ChEBI" id="CHEBI:29035"/>
    </cofactor>
</comment>
<dbReference type="InterPro" id="IPR011060">
    <property type="entry name" value="RibuloseP-bd_barrel"/>
</dbReference>
<comment type="cofactor">
    <cofactor evidence="3">
        <name>Zn(2+)</name>
        <dbReference type="ChEBI" id="CHEBI:29105"/>
    </cofactor>
</comment>
<evidence type="ECO:0000256" key="9">
    <source>
        <dbReference type="ARBA" id="ARBA00013920"/>
    </source>
</evidence>
<evidence type="ECO:0000256" key="3">
    <source>
        <dbReference type="ARBA" id="ARBA00001947"/>
    </source>
</evidence>
<dbReference type="SUPFAM" id="SSF51366">
    <property type="entry name" value="Ribulose-phoshate binding barrel"/>
    <property type="match status" value="1"/>
</dbReference>
<dbReference type="Proteomes" id="UP000559027">
    <property type="component" value="Unassembled WGS sequence"/>
</dbReference>
<evidence type="ECO:0000256" key="16">
    <source>
        <dbReference type="ARBA" id="ARBA00023285"/>
    </source>
</evidence>
<dbReference type="FunFam" id="3.20.20.70:FF:000191">
    <property type="entry name" value="ribulose-phosphate 3-epimerase isoform X2"/>
    <property type="match status" value="1"/>
</dbReference>
<keyword evidence="11" id="KW-0862">Zinc</keyword>
<evidence type="ECO:0000256" key="10">
    <source>
        <dbReference type="ARBA" id="ARBA00022723"/>
    </source>
</evidence>
<dbReference type="GO" id="GO:0046872">
    <property type="term" value="F:metal ion binding"/>
    <property type="evidence" value="ECO:0007669"/>
    <property type="project" value="UniProtKB-KW"/>
</dbReference>
<name>A0A8H5G0M8_9AGAR</name>
<keyword evidence="15" id="KW-0119">Carbohydrate metabolism</keyword>
<evidence type="ECO:0000313" key="21">
    <source>
        <dbReference type="Proteomes" id="UP000559027"/>
    </source>
</evidence>
<comment type="cofactor">
    <cofactor evidence="4">
        <name>Fe(2+)</name>
        <dbReference type="ChEBI" id="CHEBI:29033"/>
    </cofactor>
</comment>
<evidence type="ECO:0000256" key="8">
    <source>
        <dbReference type="ARBA" id="ARBA00013188"/>
    </source>
</evidence>
<sequence>MNYVSEVEILMERFQRVYNLTMPRAIIAPSVLASDFGQLTAECKRMIKNGAEWLHMDVMDGHFVPNITMGESIFDRSSLPKYANPYFALQQAPPSSLASERAFQWVDDIADAGGALYCFHYEATSDPLSLINTIHRRGMRAGIAISPDTPSTVITDEIGSVADMLLVMTVYPGRGGQKFLDRCVPKVAELRQRFPDKDIEVDGGVGPKTIDICANAGSNVIVAGTAIFGAENPEQVITTLKSAVNTAQAKFAARGANGTSGKSID</sequence>
<evidence type="ECO:0000256" key="6">
    <source>
        <dbReference type="ARBA" id="ARBA00009541"/>
    </source>
</evidence>
<dbReference type="PROSITE" id="PS01085">
    <property type="entry name" value="RIBUL_P_3_EPIMER_1"/>
    <property type="match status" value="1"/>
</dbReference>
<dbReference type="PANTHER" id="PTHR11749">
    <property type="entry name" value="RIBULOSE-5-PHOSPHATE-3-EPIMERASE"/>
    <property type="match status" value="1"/>
</dbReference>
<comment type="catalytic activity">
    <reaction evidence="1">
        <text>D-ribulose 5-phosphate = D-xylulose 5-phosphate</text>
        <dbReference type="Rhea" id="RHEA:13677"/>
        <dbReference type="ChEBI" id="CHEBI:57737"/>
        <dbReference type="ChEBI" id="CHEBI:58121"/>
        <dbReference type="EC" id="5.1.3.1"/>
    </reaction>
</comment>
<evidence type="ECO:0000256" key="18">
    <source>
        <dbReference type="ARBA" id="ARBA00030599"/>
    </source>
</evidence>
<organism evidence="20 21">
    <name type="scientific">Leucocoprinus leucothites</name>
    <dbReference type="NCBI Taxonomy" id="201217"/>
    <lineage>
        <taxon>Eukaryota</taxon>
        <taxon>Fungi</taxon>
        <taxon>Dikarya</taxon>
        <taxon>Basidiomycota</taxon>
        <taxon>Agaricomycotina</taxon>
        <taxon>Agaricomycetes</taxon>
        <taxon>Agaricomycetidae</taxon>
        <taxon>Agaricales</taxon>
        <taxon>Agaricineae</taxon>
        <taxon>Agaricaceae</taxon>
        <taxon>Leucocoprinus</taxon>
    </lineage>
</organism>
<keyword evidence="10" id="KW-0479">Metal-binding</keyword>
<evidence type="ECO:0000256" key="4">
    <source>
        <dbReference type="ARBA" id="ARBA00001954"/>
    </source>
</evidence>
<evidence type="ECO:0000313" key="20">
    <source>
        <dbReference type="EMBL" id="KAF5356261.1"/>
    </source>
</evidence>
<evidence type="ECO:0000256" key="7">
    <source>
        <dbReference type="ARBA" id="ARBA00011738"/>
    </source>
</evidence>
<evidence type="ECO:0000256" key="1">
    <source>
        <dbReference type="ARBA" id="ARBA00001782"/>
    </source>
</evidence>
<gene>
    <name evidence="20" type="ORF">D9756_004159</name>
</gene>
<evidence type="ECO:0000256" key="15">
    <source>
        <dbReference type="ARBA" id="ARBA00023277"/>
    </source>
</evidence>
<keyword evidence="16" id="KW-0170">Cobalt</keyword>
<reference evidence="20 21" key="1">
    <citation type="journal article" date="2020" name="ISME J.">
        <title>Uncovering the hidden diversity of litter-decomposition mechanisms in mushroom-forming fungi.</title>
        <authorList>
            <person name="Floudas D."/>
            <person name="Bentzer J."/>
            <person name="Ahren D."/>
            <person name="Johansson T."/>
            <person name="Persson P."/>
            <person name="Tunlid A."/>
        </authorList>
    </citation>
    <scope>NUCLEOTIDE SEQUENCE [LARGE SCALE GENOMIC DNA]</scope>
    <source>
        <strain evidence="20 21">CBS 146.42</strain>
    </source>
</reference>
<keyword evidence="14" id="KW-0413">Isomerase</keyword>
<dbReference type="GO" id="GO:0004750">
    <property type="term" value="F:D-ribulose-phosphate 3-epimerase activity"/>
    <property type="evidence" value="ECO:0007669"/>
    <property type="project" value="UniProtKB-EC"/>
</dbReference>
<comment type="function">
    <text evidence="19">Catalyzes the reversible epimerization of D-ribulose 5-phosphate to D-xylulose 5-phosphate.</text>
</comment>
<dbReference type="GO" id="GO:0006098">
    <property type="term" value="P:pentose-phosphate shunt"/>
    <property type="evidence" value="ECO:0007669"/>
    <property type="project" value="UniProtKB-UniPathway"/>
</dbReference>
<dbReference type="Pfam" id="PF00834">
    <property type="entry name" value="Ribul_P_3_epim"/>
    <property type="match status" value="1"/>
</dbReference>